<gene>
    <name evidence="2" type="ORF">PCOR1329_LOCUS64506</name>
</gene>
<feature type="compositionally biased region" description="Polar residues" evidence="1">
    <location>
        <begin position="158"/>
        <end position="175"/>
    </location>
</feature>
<dbReference type="Proteomes" id="UP001189429">
    <property type="component" value="Unassembled WGS sequence"/>
</dbReference>
<keyword evidence="3" id="KW-1185">Reference proteome</keyword>
<feature type="region of interest" description="Disordered" evidence="1">
    <location>
        <begin position="254"/>
        <end position="300"/>
    </location>
</feature>
<accession>A0ABN9W6L3</accession>
<feature type="compositionally biased region" description="Acidic residues" evidence="1">
    <location>
        <begin position="196"/>
        <end position="211"/>
    </location>
</feature>
<sequence>MRTHPERFTQEPHGAGRERSEERGREHGRLGESALLVMRSTSVITAKPKVRQPHTGRGARNISAEPQHGPIIRREACRACALYTRSTRRKKTIDECGTTPPLLGRCARREARRANERHIESGLTREEIAALRRGLCGPHRYCPIHPRASDTGFCKSRPTATAQKRNRQRPTSSVRTWAWGGGGGSRRQRSKRERDEVEEGEAEKDEAEEDSDIQRPGPGALPESGGGGPAAAGRPPTGTAERCTVLWSCPTCSCARPPSRVRAQPHTGRQRAGELVGRERVPSRSTGEGTPEATKSLPKATLRCTGLAGVLQQSSAWISAHAEPRRGERRTE</sequence>
<feature type="region of interest" description="Disordered" evidence="1">
    <location>
        <begin position="313"/>
        <end position="332"/>
    </location>
</feature>
<evidence type="ECO:0000313" key="2">
    <source>
        <dbReference type="EMBL" id="CAK0881775.1"/>
    </source>
</evidence>
<feature type="region of interest" description="Disordered" evidence="1">
    <location>
        <begin position="1"/>
        <end position="31"/>
    </location>
</feature>
<feature type="compositionally biased region" description="Basic and acidic residues" evidence="1">
    <location>
        <begin position="322"/>
        <end position="332"/>
    </location>
</feature>
<protein>
    <submittedName>
        <fullName evidence="2">Uncharacterized protein</fullName>
    </submittedName>
</protein>
<name>A0ABN9W6L3_9DINO</name>
<reference evidence="2" key="1">
    <citation type="submission" date="2023-10" db="EMBL/GenBank/DDBJ databases">
        <authorList>
            <person name="Chen Y."/>
            <person name="Shah S."/>
            <person name="Dougan E. K."/>
            <person name="Thang M."/>
            <person name="Chan C."/>
        </authorList>
    </citation>
    <scope>NUCLEOTIDE SEQUENCE [LARGE SCALE GENOMIC DNA]</scope>
</reference>
<feature type="region of interest" description="Disordered" evidence="1">
    <location>
        <begin position="147"/>
        <end position="239"/>
    </location>
</feature>
<comment type="caution">
    <text evidence="2">The sequence shown here is derived from an EMBL/GenBank/DDBJ whole genome shotgun (WGS) entry which is preliminary data.</text>
</comment>
<feature type="compositionally biased region" description="Basic and acidic residues" evidence="1">
    <location>
        <begin position="1"/>
        <end position="30"/>
    </location>
</feature>
<evidence type="ECO:0000256" key="1">
    <source>
        <dbReference type="SAM" id="MobiDB-lite"/>
    </source>
</evidence>
<proteinExistence type="predicted"/>
<organism evidence="2 3">
    <name type="scientific">Prorocentrum cordatum</name>
    <dbReference type="NCBI Taxonomy" id="2364126"/>
    <lineage>
        <taxon>Eukaryota</taxon>
        <taxon>Sar</taxon>
        <taxon>Alveolata</taxon>
        <taxon>Dinophyceae</taxon>
        <taxon>Prorocentrales</taxon>
        <taxon>Prorocentraceae</taxon>
        <taxon>Prorocentrum</taxon>
    </lineage>
</organism>
<evidence type="ECO:0000313" key="3">
    <source>
        <dbReference type="Proteomes" id="UP001189429"/>
    </source>
</evidence>
<dbReference type="EMBL" id="CAUYUJ010018226">
    <property type="protein sequence ID" value="CAK0881775.1"/>
    <property type="molecule type" value="Genomic_DNA"/>
</dbReference>